<feature type="transmembrane region" description="Helical" evidence="1">
    <location>
        <begin position="331"/>
        <end position="353"/>
    </location>
</feature>
<organism evidence="2 3">
    <name type="scientific">Stackebrandtia endophytica</name>
    <dbReference type="NCBI Taxonomy" id="1496996"/>
    <lineage>
        <taxon>Bacteria</taxon>
        <taxon>Bacillati</taxon>
        <taxon>Actinomycetota</taxon>
        <taxon>Actinomycetes</taxon>
        <taxon>Glycomycetales</taxon>
        <taxon>Glycomycetaceae</taxon>
        <taxon>Stackebrandtia</taxon>
    </lineage>
</organism>
<dbReference type="AlphaFoldDB" id="A0A543AT41"/>
<comment type="caution">
    <text evidence="2">The sequence shown here is derived from an EMBL/GenBank/DDBJ whole genome shotgun (WGS) entry which is preliminary data.</text>
</comment>
<dbReference type="InParanoid" id="A0A543AT41"/>
<evidence type="ECO:0000313" key="3">
    <source>
        <dbReference type="Proteomes" id="UP000317043"/>
    </source>
</evidence>
<feature type="transmembrane region" description="Helical" evidence="1">
    <location>
        <begin position="121"/>
        <end position="142"/>
    </location>
</feature>
<keyword evidence="1" id="KW-0472">Membrane</keyword>
<gene>
    <name evidence="2" type="ORF">FB566_1240</name>
</gene>
<accession>A0A543AT41</accession>
<dbReference type="RefSeq" id="WP_142036041.1">
    <property type="nucleotide sequence ID" value="NZ_JBHTGS010000001.1"/>
</dbReference>
<keyword evidence="1" id="KW-0812">Transmembrane</keyword>
<feature type="transmembrane region" description="Helical" evidence="1">
    <location>
        <begin position="154"/>
        <end position="173"/>
    </location>
</feature>
<evidence type="ECO:0000313" key="2">
    <source>
        <dbReference type="EMBL" id="TQL75728.1"/>
    </source>
</evidence>
<protein>
    <recommendedName>
        <fullName evidence="4">O-antigen/teichoic acid export membrane protein</fullName>
    </recommendedName>
</protein>
<feature type="transmembrane region" description="Helical" evidence="1">
    <location>
        <begin position="297"/>
        <end position="319"/>
    </location>
</feature>
<feature type="transmembrane region" description="Helical" evidence="1">
    <location>
        <begin position="249"/>
        <end position="273"/>
    </location>
</feature>
<proteinExistence type="predicted"/>
<evidence type="ECO:0000256" key="1">
    <source>
        <dbReference type="SAM" id="Phobius"/>
    </source>
</evidence>
<feature type="transmembrane region" description="Helical" evidence="1">
    <location>
        <begin position="94"/>
        <end position="115"/>
    </location>
</feature>
<reference evidence="2 3" key="1">
    <citation type="submission" date="2019-06" db="EMBL/GenBank/DDBJ databases">
        <title>Sequencing the genomes of 1000 actinobacteria strains.</title>
        <authorList>
            <person name="Klenk H.-P."/>
        </authorList>
    </citation>
    <scope>NUCLEOTIDE SEQUENCE [LARGE SCALE GENOMIC DNA]</scope>
    <source>
        <strain evidence="2 3">DSM 45928</strain>
    </source>
</reference>
<feature type="transmembrane region" description="Helical" evidence="1">
    <location>
        <begin position="360"/>
        <end position="382"/>
    </location>
</feature>
<evidence type="ECO:0008006" key="4">
    <source>
        <dbReference type="Google" id="ProtNLM"/>
    </source>
</evidence>
<feature type="transmembrane region" description="Helical" evidence="1">
    <location>
        <begin position="220"/>
        <end position="243"/>
    </location>
</feature>
<name>A0A543AT41_9ACTN</name>
<feature type="transmembrane region" description="Helical" evidence="1">
    <location>
        <begin position="179"/>
        <end position="199"/>
    </location>
</feature>
<feature type="transmembrane region" description="Helical" evidence="1">
    <location>
        <begin position="52"/>
        <end position="73"/>
    </location>
</feature>
<keyword evidence="1" id="KW-1133">Transmembrane helix</keyword>
<feature type="transmembrane region" description="Helical" evidence="1">
    <location>
        <begin position="21"/>
        <end position="46"/>
    </location>
</feature>
<sequence>MALRKLVATARRFTEKFSIRLIVTLVGARAVYRVSMLAASIILLTTWGEDTFSGYAIAIGSFGALSFITTLGVEKCALKLIPRAKYTTRQLTTLFVLLPTGISSACLLWVLWYGSTSEHPALMMLAGTLAICGGLNQVLVGLHRVHGRPYRDMVNYLLLFVSVVVAVAGALLWELGPVGVMSIMVGAVVIANVILVPTLPMARPGTIRKGLMWNSVRTSALMSADEIAGSVIISLGFILIGLSEFRSQAAYMYVVLEGSTFMMAGFGYVLRILQPQISLYMRRGESAELMFSKARHWLRMIVLAGPPYLILVTVGALLWEHVSGRPAGALLIFLLYASSVPFFLAIGTVNYLLENHTNTSFVSTAIGSMSGMVGAGAMSLLLVPLTGAVGAMITWALADIVHAATVLLIFRLRAVDSSAGQAPAPLTSVNR</sequence>
<keyword evidence="3" id="KW-1185">Reference proteome</keyword>
<dbReference type="Proteomes" id="UP000317043">
    <property type="component" value="Unassembled WGS sequence"/>
</dbReference>
<dbReference type="EMBL" id="VFOW01000001">
    <property type="protein sequence ID" value="TQL75728.1"/>
    <property type="molecule type" value="Genomic_DNA"/>
</dbReference>
<feature type="transmembrane region" description="Helical" evidence="1">
    <location>
        <begin position="388"/>
        <end position="410"/>
    </location>
</feature>
<dbReference type="OrthoDB" id="3538362at2"/>